<protein>
    <submittedName>
        <fullName evidence="2">Helix-hairpin-helix domain-containing protein</fullName>
    </submittedName>
</protein>
<dbReference type="EMBL" id="CP042433">
    <property type="protein sequence ID" value="QEC56870.1"/>
    <property type="molecule type" value="Genomic_DNA"/>
</dbReference>
<feature type="chain" id="PRO_5022921059" evidence="1">
    <location>
        <begin position="19"/>
        <end position="670"/>
    </location>
</feature>
<keyword evidence="3" id="KW-1185">Reference proteome</keyword>
<keyword evidence="1" id="KW-0732">Signal</keyword>
<feature type="signal peptide" evidence="1">
    <location>
        <begin position="1"/>
        <end position="18"/>
    </location>
</feature>
<name>A0A5B8ULE4_9BACT</name>
<proteinExistence type="predicted"/>
<dbReference type="KEGG" id="fgg:FSB75_13515"/>
<sequence>MKKLLFAYCCFLGLIAGAQDLPASTQQQLENLGDEELKDDALLQSLAFYKKHPLNLNEATAEDLQALRLLTALQTDAFLRYRAAFGKLIDIYELQAVPGFDVASIHKILPYVFTGPVLNAKENFLSRLKGGDQYLLFRLARTLEASKGYNASLPTHYLGDRNRLLTAYRYQYKTLLYYGAVADKDAGEQFFRGAQKLGFDFYSVHFFARNLGTVKSLALGDYVVNLGQGLTQWGSLAFGKSIDVLNTKRQSPVLLPYRSSGEFLFNRGAGITLGKKAWEATVFVSSKKFSGNIVSDSVERFTSFGTSGYYRTPSEIADRYKLTDFSVGGNLSFQNPGFKIGLNAVAHRFSLPLQKSAEPYNYFSFSGQQTFNASLDYGFTFRNAHFFGETAVDRLFNAATIHGVLISAAPNVDLSFLYRNLSFRYQSLFGNAFTDNSLPANEHGIYTGITIRPALGWQVAAYTDFYQFPFLKYRVSAPSSGWDYLLQLSYTPDKRTEIYLRCRTENKPLNDAGTTQVVSYPVDKIKQNLRLQFARQVRNDLLVKGRTEVIWFDGQSGQRQEGFLSFIEVAGSLSLKLKGNARLQYFETGGYDSRIYAYESDVPYSFSIPAFYDKGFRYYLNLSFAFTKNLTGWMRLAQTVYPGKATTGSGLDQISGNRKTEIKLEAQYGF</sequence>
<gene>
    <name evidence="2" type="ORF">FSB75_13515</name>
</gene>
<dbReference type="AlphaFoldDB" id="A0A5B8ULE4"/>
<dbReference type="OrthoDB" id="9766750at2"/>
<organism evidence="2 3">
    <name type="scientific">Flavisolibacter ginsenosidimutans</name>
    <dbReference type="NCBI Taxonomy" id="661481"/>
    <lineage>
        <taxon>Bacteria</taxon>
        <taxon>Pseudomonadati</taxon>
        <taxon>Bacteroidota</taxon>
        <taxon>Chitinophagia</taxon>
        <taxon>Chitinophagales</taxon>
        <taxon>Chitinophagaceae</taxon>
        <taxon>Flavisolibacter</taxon>
    </lineage>
</organism>
<dbReference type="Proteomes" id="UP000321204">
    <property type="component" value="Chromosome"/>
</dbReference>
<evidence type="ECO:0000313" key="2">
    <source>
        <dbReference type="EMBL" id="QEC56870.1"/>
    </source>
</evidence>
<dbReference type="RefSeq" id="WP_146788463.1">
    <property type="nucleotide sequence ID" value="NZ_BAABIO010000003.1"/>
</dbReference>
<dbReference type="InterPro" id="IPR010994">
    <property type="entry name" value="RuvA_2-like"/>
</dbReference>
<dbReference type="SUPFAM" id="SSF47781">
    <property type="entry name" value="RuvA domain 2-like"/>
    <property type="match status" value="1"/>
</dbReference>
<accession>A0A5B8ULE4</accession>
<evidence type="ECO:0000256" key="1">
    <source>
        <dbReference type="SAM" id="SignalP"/>
    </source>
</evidence>
<evidence type="ECO:0000313" key="3">
    <source>
        <dbReference type="Proteomes" id="UP000321204"/>
    </source>
</evidence>
<reference evidence="2 3" key="1">
    <citation type="journal article" date="2015" name="Int. J. Syst. Evol. Microbiol.">
        <title>Flavisolibacter ginsenosidimutans sp. nov., with ginsenoside-converting activity isolated from soil used for cultivating ginseng.</title>
        <authorList>
            <person name="Zhao Y."/>
            <person name="Liu Q."/>
            <person name="Kang M.S."/>
            <person name="Jin F."/>
            <person name="Yu H."/>
            <person name="Im W.T."/>
        </authorList>
    </citation>
    <scope>NUCLEOTIDE SEQUENCE [LARGE SCALE GENOMIC DNA]</scope>
    <source>
        <strain evidence="2 3">Gsoil 636</strain>
    </source>
</reference>